<feature type="binding site" evidence="4">
    <location>
        <position position="162"/>
    </location>
    <ligand>
        <name>S-adenosyl-L-methionine</name>
        <dbReference type="ChEBI" id="CHEBI:59789"/>
    </ligand>
</feature>
<dbReference type="AlphaFoldDB" id="A0A9P7HC34"/>
<gene>
    <name evidence="7" type="ORF">KAF25_009754</name>
</gene>
<reference evidence="7" key="1">
    <citation type="submission" date="2021-04" db="EMBL/GenBank/DDBJ databases">
        <title>Draft genome of Fusarium avenaceum strain F156N33, isolated from an atmospheric sample in Virginia.</title>
        <authorList>
            <person name="Yang S."/>
            <person name="Vinatzer B.A."/>
            <person name="Coleman J."/>
        </authorList>
    </citation>
    <scope>NUCLEOTIDE SEQUENCE</scope>
    <source>
        <strain evidence="7">F156N33</strain>
    </source>
</reference>
<keyword evidence="4" id="KW-0539">Nucleus</keyword>
<dbReference type="EC" id="2.1.1.-" evidence="4"/>
<dbReference type="EMBL" id="JAGPUO010000001">
    <property type="protein sequence ID" value="KAG5665629.1"/>
    <property type="molecule type" value="Genomic_DNA"/>
</dbReference>
<feature type="chain" id="PRO_5040244355" description="25S rRNA adenine-N(1) methyltransferase" evidence="6">
    <location>
        <begin position="22"/>
        <end position="338"/>
    </location>
</feature>
<evidence type="ECO:0000256" key="6">
    <source>
        <dbReference type="SAM" id="SignalP"/>
    </source>
</evidence>
<dbReference type="GO" id="GO:0005730">
    <property type="term" value="C:nucleolus"/>
    <property type="evidence" value="ECO:0007669"/>
    <property type="project" value="UniProtKB-SubCell"/>
</dbReference>
<keyword evidence="8" id="KW-1185">Reference proteome</keyword>
<dbReference type="PANTHER" id="PTHR21008">
    <property type="entry name" value="S-ADENOSYLMETHIONINE SENSOR UPSTREAM OF MTORC1-RELATED"/>
    <property type="match status" value="1"/>
</dbReference>
<dbReference type="Proteomes" id="UP000782241">
    <property type="component" value="Unassembled WGS sequence"/>
</dbReference>
<keyword evidence="2 4" id="KW-0808">Transferase</keyword>
<dbReference type="GO" id="GO:0016433">
    <property type="term" value="F:rRNA (adenine) methyltransferase activity"/>
    <property type="evidence" value="ECO:0007669"/>
    <property type="project" value="UniProtKB-UniRule"/>
</dbReference>
<proteinExistence type="inferred from homology"/>
<accession>A0A9P7HC34</accession>
<organism evidence="7 8">
    <name type="scientific">Fusarium avenaceum</name>
    <dbReference type="NCBI Taxonomy" id="40199"/>
    <lineage>
        <taxon>Eukaryota</taxon>
        <taxon>Fungi</taxon>
        <taxon>Dikarya</taxon>
        <taxon>Ascomycota</taxon>
        <taxon>Pezizomycotina</taxon>
        <taxon>Sordariomycetes</taxon>
        <taxon>Hypocreomycetidae</taxon>
        <taxon>Hypocreales</taxon>
        <taxon>Nectriaceae</taxon>
        <taxon>Fusarium</taxon>
        <taxon>Fusarium tricinctum species complex</taxon>
    </lineage>
</organism>
<evidence type="ECO:0000256" key="1">
    <source>
        <dbReference type="ARBA" id="ARBA00022603"/>
    </source>
</evidence>
<feature type="binding site" evidence="4">
    <location>
        <position position="182"/>
    </location>
    <ligand>
        <name>S-adenosyl-L-methionine</name>
        <dbReference type="ChEBI" id="CHEBI:59789"/>
    </ligand>
</feature>
<keyword evidence="3 4" id="KW-0949">S-adenosyl-L-methionine</keyword>
<feature type="compositionally biased region" description="Basic and acidic residues" evidence="5">
    <location>
        <begin position="86"/>
        <end position="104"/>
    </location>
</feature>
<feature type="signal peptide" evidence="6">
    <location>
        <begin position="1"/>
        <end position="21"/>
    </location>
</feature>
<comment type="function">
    <text evidence="4">S-adenosyl-L-methionine-dependent methyltransferase that specifically methylates the N(1) position of an adenine present in helix 65 in 25S rRNA.</text>
</comment>
<evidence type="ECO:0000256" key="5">
    <source>
        <dbReference type="SAM" id="MobiDB-lite"/>
    </source>
</evidence>
<name>A0A9P7HC34_9HYPO</name>
<dbReference type="PANTHER" id="PTHR21008:SF1">
    <property type="entry name" value="25S RRNA (ADENINE(2142)-N(1))-METHYLTRANSFERASE"/>
    <property type="match status" value="1"/>
</dbReference>
<dbReference type="HAMAP" id="MF_03044">
    <property type="entry name" value="BMT2"/>
    <property type="match status" value="1"/>
</dbReference>
<dbReference type="InterPro" id="IPR021867">
    <property type="entry name" value="Bmt2/SAMTOR"/>
</dbReference>
<evidence type="ECO:0000256" key="3">
    <source>
        <dbReference type="ARBA" id="ARBA00022691"/>
    </source>
</evidence>
<feature type="region of interest" description="Disordered" evidence="5">
    <location>
        <begin position="57"/>
        <end position="104"/>
    </location>
</feature>
<dbReference type="Pfam" id="PF11968">
    <property type="entry name" value="Bmt2"/>
    <property type="match status" value="1"/>
</dbReference>
<keyword evidence="6" id="KW-0732">Signal</keyword>
<evidence type="ECO:0000313" key="7">
    <source>
        <dbReference type="EMBL" id="KAG5665629.1"/>
    </source>
</evidence>
<comment type="subcellular location">
    <subcellularLocation>
        <location evidence="4">Nucleus</location>
        <location evidence="4">Nucleolus</location>
    </subcellularLocation>
</comment>
<evidence type="ECO:0000256" key="2">
    <source>
        <dbReference type="ARBA" id="ARBA00022679"/>
    </source>
</evidence>
<comment type="similarity">
    <text evidence="4">Belongs to the BMT2 family.</text>
</comment>
<protein>
    <recommendedName>
        <fullName evidence="4">25S rRNA adenine-N(1) methyltransferase</fullName>
        <ecNumber evidence="4">2.1.1.-</ecNumber>
    </recommendedName>
</protein>
<evidence type="ECO:0000256" key="4">
    <source>
        <dbReference type="HAMAP-Rule" id="MF_03044"/>
    </source>
</evidence>
<comment type="caution">
    <text evidence="7">The sequence shown here is derived from an EMBL/GenBank/DDBJ whole genome shotgun (WGS) entry which is preliminary data.</text>
</comment>
<evidence type="ECO:0000313" key="8">
    <source>
        <dbReference type="Proteomes" id="UP000782241"/>
    </source>
</evidence>
<keyword evidence="1 4" id="KW-0489">Methyltransferase</keyword>
<sequence length="338" mass="38142">MLWWFKVVSLNIAFFITETKMKFISDCYASRGSKVNITSNQPSEIFTMVAKKQARLKSLSAGRPPTVKSSRSMSRKASRSLINTHHQLEKQRRQAEASGDKVTENRLASELSKLGGLDHYQKASLQGQSLDRGGDTSRVLLEWLPVADLKKRSRPLRMLEVGALSTRNACSTSGIFTMQHIDLNSQEPGITKQDFMERPLPKDDTEVFDIISLSLVLNFVPEAEGRGQMLLRTLSFLRAASEPSTASDELFPCLFVVLPRSCVDNSRYFTHARLEELMTILGYACIKTKMTQKLTYSLWKRIGTLPDKRPNFTKKEVNPGRTRNNFVMTLKASTSHSN</sequence>